<protein>
    <recommendedName>
        <fullName evidence="3">Phosphoadenosine phosphosulphate reductase domain-containing protein</fullName>
    </recommendedName>
</protein>
<evidence type="ECO:0000313" key="1">
    <source>
        <dbReference type="EMBL" id="GAA4393393.1"/>
    </source>
</evidence>
<dbReference type="Gene3D" id="3.40.50.620">
    <property type="entry name" value="HUPs"/>
    <property type="match status" value="1"/>
</dbReference>
<organism evidence="1 2">
    <name type="scientific">Hymenobacter koreensis</name>
    <dbReference type="NCBI Taxonomy" id="1084523"/>
    <lineage>
        <taxon>Bacteria</taxon>
        <taxon>Pseudomonadati</taxon>
        <taxon>Bacteroidota</taxon>
        <taxon>Cytophagia</taxon>
        <taxon>Cytophagales</taxon>
        <taxon>Hymenobacteraceae</taxon>
        <taxon>Hymenobacter</taxon>
    </lineage>
</organism>
<sequence>MKRFIAFSLGVESTTMCLLYGKGATAIFTDTGSEHQELYARLQFVEAALKAHHGGDFELQVLKPAKVVNGVLCHSLGEAIEAKKFMPSGQQRFCTVEWKIKPMDAFLKSQGPCELLIGFNADEEPGQDRTGNLMRCKNVQYRYPLYEDGYTRADCKALLAQHGLEPDYPVYMARGGCKWCPFKSIREYKAMYFLDRNTFNEGRAMEERIQDRRAKFFAISSSGRSFQSIAEECENSLFDAAEMALVYKQVKAAPSCGAFCHR</sequence>
<dbReference type="InterPro" id="IPR014729">
    <property type="entry name" value="Rossmann-like_a/b/a_fold"/>
</dbReference>
<proteinExistence type="predicted"/>
<accession>A0ABP8JN59</accession>
<gene>
    <name evidence="1" type="ORF">GCM10023186_44910</name>
</gene>
<evidence type="ECO:0000313" key="2">
    <source>
        <dbReference type="Proteomes" id="UP001500454"/>
    </source>
</evidence>
<dbReference type="Proteomes" id="UP001500454">
    <property type="component" value="Unassembled WGS sequence"/>
</dbReference>
<dbReference type="EMBL" id="BAABHA010000015">
    <property type="protein sequence ID" value="GAA4393393.1"/>
    <property type="molecule type" value="Genomic_DNA"/>
</dbReference>
<evidence type="ECO:0008006" key="3">
    <source>
        <dbReference type="Google" id="ProtNLM"/>
    </source>
</evidence>
<comment type="caution">
    <text evidence="1">The sequence shown here is derived from an EMBL/GenBank/DDBJ whole genome shotgun (WGS) entry which is preliminary data.</text>
</comment>
<name>A0ABP8JN59_9BACT</name>
<keyword evidence="2" id="KW-1185">Reference proteome</keyword>
<reference evidence="2" key="1">
    <citation type="journal article" date="2019" name="Int. J. Syst. Evol. Microbiol.">
        <title>The Global Catalogue of Microorganisms (GCM) 10K type strain sequencing project: providing services to taxonomists for standard genome sequencing and annotation.</title>
        <authorList>
            <consortium name="The Broad Institute Genomics Platform"/>
            <consortium name="The Broad Institute Genome Sequencing Center for Infectious Disease"/>
            <person name="Wu L."/>
            <person name="Ma J."/>
        </authorList>
    </citation>
    <scope>NUCLEOTIDE SEQUENCE [LARGE SCALE GENOMIC DNA]</scope>
    <source>
        <strain evidence="2">JCM 17924</strain>
    </source>
</reference>
<dbReference type="RefSeq" id="WP_345227955.1">
    <property type="nucleotide sequence ID" value="NZ_BAABHA010000015.1"/>
</dbReference>
<dbReference type="SUPFAM" id="SSF52402">
    <property type="entry name" value="Adenine nucleotide alpha hydrolases-like"/>
    <property type="match status" value="1"/>
</dbReference>